<evidence type="ECO:0000313" key="5">
    <source>
        <dbReference type="Proteomes" id="UP000004508"/>
    </source>
</evidence>
<protein>
    <submittedName>
        <fullName evidence="4">Response regulator receiver protein</fullName>
    </submittedName>
</protein>
<dbReference type="PROSITE" id="PS50110">
    <property type="entry name" value="RESPONSE_REGULATORY"/>
    <property type="match status" value="1"/>
</dbReference>
<feature type="domain" description="Response regulatory" evidence="3">
    <location>
        <begin position="17"/>
        <end position="130"/>
    </location>
</feature>
<gene>
    <name evidence="4" type="ORF">Krac_11597</name>
</gene>
<sequence>MWNSNLFSREEHPTTQTILVVEDNSCIGMLLVEVIHEETPYKAILVTDGKQALQLTRSLTPDLFLLDYHLPFMSGLELYDSLHAMKKFSETPALFMSANIPIRELEKRHVCFINKPFELDDMINTIEGLLSRAVVAVTV</sequence>
<dbReference type="SUPFAM" id="SSF52172">
    <property type="entry name" value="CheY-like"/>
    <property type="match status" value="1"/>
</dbReference>
<name>D6TCI5_KTERA</name>
<dbReference type="OrthoDB" id="5432534at2"/>
<dbReference type="InterPro" id="IPR011006">
    <property type="entry name" value="CheY-like_superfamily"/>
</dbReference>
<dbReference type="Gene3D" id="3.40.50.2300">
    <property type="match status" value="1"/>
</dbReference>
<dbReference type="PANTHER" id="PTHR44591:SF3">
    <property type="entry name" value="RESPONSE REGULATORY DOMAIN-CONTAINING PROTEIN"/>
    <property type="match status" value="1"/>
</dbReference>
<dbReference type="PANTHER" id="PTHR44591">
    <property type="entry name" value="STRESS RESPONSE REGULATOR PROTEIN 1"/>
    <property type="match status" value="1"/>
</dbReference>
<dbReference type="AlphaFoldDB" id="D6TCI5"/>
<evidence type="ECO:0000256" key="1">
    <source>
        <dbReference type="ARBA" id="ARBA00022553"/>
    </source>
</evidence>
<evidence type="ECO:0000259" key="3">
    <source>
        <dbReference type="PROSITE" id="PS50110"/>
    </source>
</evidence>
<dbReference type="Pfam" id="PF00072">
    <property type="entry name" value="Response_reg"/>
    <property type="match status" value="1"/>
</dbReference>
<organism evidence="4 5">
    <name type="scientific">Ktedonobacter racemifer DSM 44963</name>
    <dbReference type="NCBI Taxonomy" id="485913"/>
    <lineage>
        <taxon>Bacteria</taxon>
        <taxon>Bacillati</taxon>
        <taxon>Chloroflexota</taxon>
        <taxon>Ktedonobacteria</taxon>
        <taxon>Ktedonobacterales</taxon>
        <taxon>Ktedonobacteraceae</taxon>
        <taxon>Ktedonobacter</taxon>
    </lineage>
</organism>
<dbReference type="InterPro" id="IPR050595">
    <property type="entry name" value="Bact_response_regulator"/>
</dbReference>
<comment type="caution">
    <text evidence="4">The sequence shown here is derived from an EMBL/GenBank/DDBJ whole genome shotgun (WGS) entry which is preliminary data.</text>
</comment>
<keyword evidence="5" id="KW-1185">Reference proteome</keyword>
<proteinExistence type="predicted"/>
<feature type="modified residue" description="4-aspartylphosphate" evidence="2">
    <location>
        <position position="67"/>
    </location>
</feature>
<reference evidence="4 5" key="1">
    <citation type="journal article" date="2011" name="Stand. Genomic Sci.">
        <title>Non-contiguous finished genome sequence and contextual data of the filamentous soil bacterium Ktedonobacter racemifer type strain (SOSP1-21).</title>
        <authorList>
            <person name="Chang Y.J."/>
            <person name="Land M."/>
            <person name="Hauser L."/>
            <person name="Chertkov O."/>
            <person name="Del Rio T.G."/>
            <person name="Nolan M."/>
            <person name="Copeland A."/>
            <person name="Tice H."/>
            <person name="Cheng J.F."/>
            <person name="Lucas S."/>
            <person name="Han C."/>
            <person name="Goodwin L."/>
            <person name="Pitluck S."/>
            <person name="Ivanova N."/>
            <person name="Ovchinikova G."/>
            <person name="Pati A."/>
            <person name="Chen A."/>
            <person name="Palaniappan K."/>
            <person name="Mavromatis K."/>
            <person name="Liolios K."/>
            <person name="Brettin T."/>
            <person name="Fiebig A."/>
            <person name="Rohde M."/>
            <person name="Abt B."/>
            <person name="Goker M."/>
            <person name="Detter J.C."/>
            <person name="Woyke T."/>
            <person name="Bristow J."/>
            <person name="Eisen J.A."/>
            <person name="Markowitz V."/>
            <person name="Hugenholtz P."/>
            <person name="Kyrpides N.C."/>
            <person name="Klenk H.P."/>
            <person name="Lapidus A."/>
        </authorList>
    </citation>
    <scope>NUCLEOTIDE SEQUENCE [LARGE SCALE GENOMIC DNA]</scope>
    <source>
        <strain evidence="5">DSM 44963</strain>
    </source>
</reference>
<dbReference type="GO" id="GO:0000160">
    <property type="term" value="P:phosphorelay signal transduction system"/>
    <property type="evidence" value="ECO:0007669"/>
    <property type="project" value="InterPro"/>
</dbReference>
<dbReference type="SMART" id="SM00448">
    <property type="entry name" value="REC"/>
    <property type="match status" value="1"/>
</dbReference>
<evidence type="ECO:0000256" key="2">
    <source>
        <dbReference type="PROSITE-ProRule" id="PRU00169"/>
    </source>
</evidence>
<dbReference type="eggNOG" id="COG0745">
    <property type="taxonomic scope" value="Bacteria"/>
</dbReference>
<accession>D6TCI5</accession>
<dbReference type="CDD" id="cd00156">
    <property type="entry name" value="REC"/>
    <property type="match status" value="1"/>
</dbReference>
<keyword evidence="1 2" id="KW-0597">Phosphoprotein</keyword>
<dbReference type="RefSeq" id="WP_007907008.1">
    <property type="nucleotide sequence ID" value="NZ_ADVG01000001.1"/>
</dbReference>
<dbReference type="EMBL" id="ADVG01000001">
    <property type="protein sequence ID" value="EFH90002.1"/>
    <property type="molecule type" value="Genomic_DNA"/>
</dbReference>
<evidence type="ECO:0000313" key="4">
    <source>
        <dbReference type="EMBL" id="EFH90002.1"/>
    </source>
</evidence>
<dbReference type="STRING" id="485913.Krac_11597"/>
<dbReference type="InParanoid" id="D6TCI5"/>
<dbReference type="Proteomes" id="UP000004508">
    <property type="component" value="Unassembled WGS sequence"/>
</dbReference>
<dbReference type="InterPro" id="IPR001789">
    <property type="entry name" value="Sig_transdc_resp-reg_receiver"/>
</dbReference>